<organism evidence="5 6">
    <name type="scientific">Lysobacter spongiicola DSM 21749</name>
    <dbReference type="NCBI Taxonomy" id="1122188"/>
    <lineage>
        <taxon>Bacteria</taxon>
        <taxon>Pseudomonadati</taxon>
        <taxon>Pseudomonadota</taxon>
        <taxon>Gammaproteobacteria</taxon>
        <taxon>Lysobacterales</taxon>
        <taxon>Lysobacteraceae</taxon>
        <taxon>Novilysobacter</taxon>
    </lineage>
</organism>
<dbReference type="Proteomes" id="UP000190061">
    <property type="component" value="Unassembled WGS sequence"/>
</dbReference>
<keyword evidence="2" id="KW-0597">Phosphoprotein</keyword>
<evidence type="ECO:0000256" key="2">
    <source>
        <dbReference type="PROSITE-ProRule" id="PRU00169"/>
    </source>
</evidence>
<dbReference type="InterPro" id="IPR001789">
    <property type="entry name" value="Sig_transdc_resp-reg_receiver"/>
</dbReference>
<dbReference type="AlphaFoldDB" id="A0A1T4RIL5"/>
<keyword evidence="6" id="KW-1185">Reference proteome</keyword>
<dbReference type="InterPro" id="IPR011006">
    <property type="entry name" value="CheY-like_superfamily"/>
</dbReference>
<proteinExistence type="predicted"/>
<evidence type="ECO:0000313" key="6">
    <source>
        <dbReference type="Proteomes" id="UP000190061"/>
    </source>
</evidence>
<dbReference type="GO" id="GO:0003677">
    <property type="term" value="F:DNA binding"/>
    <property type="evidence" value="ECO:0007669"/>
    <property type="project" value="InterPro"/>
</dbReference>
<dbReference type="Gene3D" id="2.40.50.1020">
    <property type="entry name" value="LytTr DNA-binding domain"/>
    <property type="match status" value="1"/>
</dbReference>
<dbReference type="Pfam" id="PF00072">
    <property type="entry name" value="Response_reg"/>
    <property type="match status" value="1"/>
</dbReference>
<dbReference type="InterPro" id="IPR046947">
    <property type="entry name" value="LytR-like"/>
</dbReference>
<feature type="domain" description="HTH LytTR-type" evidence="4">
    <location>
        <begin position="138"/>
        <end position="242"/>
    </location>
</feature>
<dbReference type="PANTHER" id="PTHR37299:SF1">
    <property type="entry name" value="STAGE 0 SPORULATION PROTEIN A HOMOLOG"/>
    <property type="match status" value="1"/>
</dbReference>
<dbReference type="PROSITE" id="PS50110">
    <property type="entry name" value="RESPONSE_REGULATORY"/>
    <property type="match status" value="1"/>
</dbReference>
<evidence type="ECO:0000259" key="3">
    <source>
        <dbReference type="PROSITE" id="PS50110"/>
    </source>
</evidence>
<evidence type="ECO:0000259" key="4">
    <source>
        <dbReference type="PROSITE" id="PS50930"/>
    </source>
</evidence>
<dbReference type="PROSITE" id="PS50930">
    <property type="entry name" value="HTH_LYTTR"/>
    <property type="match status" value="1"/>
</dbReference>
<dbReference type="PANTHER" id="PTHR37299">
    <property type="entry name" value="TRANSCRIPTIONAL REGULATOR-RELATED"/>
    <property type="match status" value="1"/>
</dbReference>
<dbReference type="Pfam" id="PF04397">
    <property type="entry name" value="LytTR"/>
    <property type="match status" value="1"/>
</dbReference>
<evidence type="ECO:0000313" key="5">
    <source>
        <dbReference type="EMBL" id="SKA15737.1"/>
    </source>
</evidence>
<dbReference type="GO" id="GO:0000156">
    <property type="term" value="F:phosphorelay response regulator activity"/>
    <property type="evidence" value="ECO:0007669"/>
    <property type="project" value="InterPro"/>
</dbReference>
<feature type="modified residue" description="4-aspartylphosphate" evidence="2">
    <location>
        <position position="58"/>
    </location>
</feature>
<dbReference type="STRING" id="1122188.SAMN02745674_02190"/>
<dbReference type="EMBL" id="FUXP01000009">
    <property type="protein sequence ID" value="SKA15737.1"/>
    <property type="molecule type" value="Genomic_DNA"/>
</dbReference>
<name>A0A1T4RIL5_9GAMM</name>
<sequence>MNEAPLRVLVVDDEPMARARLRRMLGAEHGVHILGECSNGEEAATALQDMKPDLVFLDIQMPGVDGFGALHLAEAAWRPSVVFVTAFAVHALDAFEHGAIDYLLKPYSRERLRIALDRARTRRPNTRATPGEHSPERLPVPVGHRLRMVPVQQIECIVAQLNYVELHVGQERLVLRETMTAMEAQLDPRHFARIHRSRIVRIDAVADIENLGSGQYLFRLSSGTRLTSGPNYRERVREAFSLRGAG</sequence>
<dbReference type="Gene3D" id="3.40.50.2300">
    <property type="match status" value="1"/>
</dbReference>
<feature type="domain" description="Response regulatory" evidence="3">
    <location>
        <begin position="7"/>
        <end position="120"/>
    </location>
</feature>
<dbReference type="SUPFAM" id="SSF52172">
    <property type="entry name" value="CheY-like"/>
    <property type="match status" value="1"/>
</dbReference>
<evidence type="ECO:0000256" key="1">
    <source>
        <dbReference type="ARBA" id="ARBA00023012"/>
    </source>
</evidence>
<keyword evidence="1" id="KW-0902">Two-component regulatory system</keyword>
<gene>
    <name evidence="5" type="ORF">SAMN02745674_02190</name>
</gene>
<dbReference type="RefSeq" id="WP_200809236.1">
    <property type="nucleotide sequence ID" value="NZ_FUXP01000009.1"/>
</dbReference>
<accession>A0A1T4RIL5</accession>
<protein>
    <submittedName>
        <fullName evidence="5">Two component transcriptional regulator, LytTR family</fullName>
    </submittedName>
</protein>
<dbReference type="SMART" id="SM00850">
    <property type="entry name" value="LytTR"/>
    <property type="match status" value="1"/>
</dbReference>
<reference evidence="5 6" key="1">
    <citation type="submission" date="2017-02" db="EMBL/GenBank/DDBJ databases">
        <authorList>
            <person name="Peterson S.W."/>
        </authorList>
    </citation>
    <scope>NUCLEOTIDE SEQUENCE [LARGE SCALE GENOMIC DNA]</scope>
    <source>
        <strain evidence="5 6">DSM 21749</strain>
    </source>
</reference>
<dbReference type="SMART" id="SM00448">
    <property type="entry name" value="REC"/>
    <property type="match status" value="1"/>
</dbReference>
<dbReference type="InterPro" id="IPR007492">
    <property type="entry name" value="LytTR_DNA-bd_dom"/>
</dbReference>